<keyword evidence="7" id="KW-0946">Virion</keyword>
<evidence type="ECO:0000313" key="8">
    <source>
        <dbReference type="Proteomes" id="UP000202843"/>
    </source>
</evidence>
<keyword evidence="3" id="KW-0732">Signal</keyword>
<comment type="subcellular location">
    <subcellularLocation>
        <location evidence="1">Membrane</location>
        <topology evidence="1">Single-pass membrane protein</topology>
    </subcellularLocation>
</comment>
<dbReference type="RefSeq" id="YP_009253922.1">
    <property type="nucleotide sequence ID" value="NC_030200.1"/>
</dbReference>
<dbReference type="InterPro" id="IPR010880">
    <property type="entry name" value="Herpes_UL37_HHV-5-rel"/>
</dbReference>
<organism evidence="7 8">
    <name type="scientific">macacine betaherpesvirus 9</name>
    <dbReference type="NCBI Taxonomy" id="2560568"/>
    <lineage>
        <taxon>Viruses</taxon>
        <taxon>Duplodnaviria</taxon>
        <taxon>Heunggongvirae</taxon>
        <taxon>Peploviricota</taxon>
        <taxon>Herviviricetes</taxon>
        <taxon>Herpesvirales</taxon>
        <taxon>Orthoherpesviridae</taxon>
        <taxon>Betaherpesvirinae</taxon>
        <taxon>Roseolovirus</taxon>
        <taxon>Roseolovirus macacinebeta9</taxon>
    </lineage>
</organism>
<dbReference type="GO" id="GO:0019031">
    <property type="term" value="C:viral envelope"/>
    <property type="evidence" value="ECO:0007669"/>
    <property type="project" value="UniProtKB-KW"/>
</dbReference>
<evidence type="ECO:0000256" key="4">
    <source>
        <dbReference type="ARBA" id="ARBA00022989"/>
    </source>
</evidence>
<accession>A0A191S3V2</accession>
<evidence type="ECO:0000256" key="6">
    <source>
        <dbReference type="SAM" id="Phobius"/>
    </source>
</evidence>
<keyword evidence="4 6" id="KW-1133">Transmembrane helix</keyword>
<keyword evidence="7" id="KW-0261">Viral envelope protein</keyword>
<protein>
    <submittedName>
        <fullName evidence="7">Envelope glycoprotein UL37</fullName>
    </submittedName>
</protein>
<dbReference type="GO" id="GO:0016020">
    <property type="term" value="C:membrane"/>
    <property type="evidence" value="ECO:0007669"/>
    <property type="project" value="UniProtKB-SubCell"/>
</dbReference>
<dbReference type="GeneID" id="27912059"/>
<evidence type="ECO:0000256" key="2">
    <source>
        <dbReference type="ARBA" id="ARBA00022692"/>
    </source>
</evidence>
<gene>
    <name evidence="7" type="primary">U18</name>
</gene>
<evidence type="ECO:0000256" key="5">
    <source>
        <dbReference type="ARBA" id="ARBA00023136"/>
    </source>
</evidence>
<dbReference type="Pfam" id="PF07413">
    <property type="entry name" value="Herpes_UL37_2"/>
    <property type="match status" value="1"/>
</dbReference>
<reference evidence="7 8" key="1">
    <citation type="journal article" date="2016" name="J. Virol.">
        <title>Complete Unique Genome Sequence, Expression Profile, and Salivary Gland Tissue Tropism of the Herpesvirus 7 Homolog in Pigtailed Macaques.</title>
        <authorList>
            <person name="Staheli J.P."/>
            <person name="Dyen M.R."/>
            <person name="Basom R."/>
            <person name="Fitzgibbon M."/>
            <person name="Barcy S."/>
        </authorList>
    </citation>
    <scope>NUCLEOTIDE SEQUENCE [LARGE SCALE GENOMIC DNA]</scope>
</reference>
<dbReference type="OrthoDB" id="17604at10239"/>
<evidence type="ECO:0000313" key="7">
    <source>
        <dbReference type="EMBL" id="ANC96569.1"/>
    </source>
</evidence>
<keyword evidence="2 6" id="KW-0812">Transmembrane</keyword>
<evidence type="ECO:0000256" key="3">
    <source>
        <dbReference type="ARBA" id="ARBA00022729"/>
    </source>
</evidence>
<dbReference type="KEGG" id="vg:27912059"/>
<name>A0A191S3V2_9BETA</name>
<dbReference type="Proteomes" id="UP000202843">
    <property type="component" value="Segment"/>
</dbReference>
<keyword evidence="8" id="KW-1185">Reference proteome</keyword>
<evidence type="ECO:0000256" key="1">
    <source>
        <dbReference type="ARBA" id="ARBA00004167"/>
    </source>
</evidence>
<proteinExistence type="predicted"/>
<dbReference type="EMBL" id="KU351741">
    <property type="protein sequence ID" value="ANC96569.1"/>
    <property type="molecule type" value="Genomic_DNA"/>
</dbReference>
<keyword evidence="5 6" id="KW-0472">Membrane</keyword>
<feature type="transmembrane region" description="Helical" evidence="6">
    <location>
        <begin position="266"/>
        <end position="287"/>
    </location>
</feature>
<sequence length="299" mass="34505">MQTKNLTFFIILKISFVYMSNLKCIQKIIFLEDNFEAICISTCFINDQIIGNSSCLAVRTAFLITLALKTEGFQNMNLVNVTTFTRKTTYLRVFINYYFRGVMLRALIAKKWSSLSQVHSILECWLEGQNSGGSITITAGKQKFVLQLKSGMVVTRWKTTGKDTNKTLEILNQKFNYDCYFVSMICPQLSDEIYQRKIINPDFTLMRNETIHKRFLRKTWKSSWISWFKYKELEELSASYGTGNIIYLDDYENVLDITQSTTATSLVFLVGGATMVLFLLCCLSIVTRRKVSKETGRSR</sequence>